<dbReference type="AlphaFoldDB" id="A0AA37BP54"/>
<proteinExistence type="predicted"/>
<feature type="compositionally biased region" description="Basic and acidic residues" evidence="1">
    <location>
        <begin position="13"/>
        <end position="22"/>
    </location>
</feature>
<organism evidence="2 3">
    <name type="scientific">Planomonospora parontospora</name>
    <dbReference type="NCBI Taxonomy" id="58119"/>
    <lineage>
        <taxon>Bacteria</taxon>
        <taxon>Bacillati</taxon>
        <taxon>Actinomycetota</taxon>
        <taxon>Actinomycetes</taxon>
        <taxon>Streptosporangiales</taxon>
        <taxon>Streptosporangiaceae</taxon>
        <taxon>Planomonospora</taxon>
    </lineage>
</organism>
<sequence>MRDAQPPPRRPGGRADDPRQASEDGVYLSQFVTGTGHRGLTTHPGGDRWRWKSRIFARAPTTRRPRDKVEQAVTAWVAARRHDVAYRGKAIKGPWWRALGRRPGGDEGQEDQKLRSGDAGQIQALVHVEVEAAVGVDVRPEQR</sequence>
<comment type="caution">
    <text evidence="2">The sequence shown here is derived from an EMBL/GenBank/DDBJ whole genome shotgun (WGS) entry which is preliminary data.</text>
</comment>
<evidence type="ECO:0000313" key="2">
    <source>
        <dbReference type="EMBL" id="GGK97718.1"/>
    </source>
</evidence>
<accession>A0AA37BP54</accession>
<feature type="region of interest" description="Disordered" evidence="1">
    <location>
        <begin position="1"/>
        <end position="24"/>
    </location>
</feature>
<reference evidence="2" key="1">
    <citation type="journal article" date="2014" name="Int. J. Syst. Evol. Microbiol.">
        <title>Complete genome sequence of Corynebacterium casei LMG S-19264T (=DSM 44701T), isolated from a smear-ripened cheese.</title>
        <authorList>
            <consortium name="US DOE Joint Genome Institute (JGI-PGF)"/>
            <person name="Walter F."/>
            <person name="Albersmeier A."/>
            <person name="Kalinowski J."/>
            <person name="Ruckert C."/>
        </authorList>
    </citation>
    <scope>NUCLEOTIDE SEQUENCE</scope>
    <source>
        <strain evidence="2">JCM 3093</strain>
    </source>
</reference>
<feature type="region of interest" description="Disordered" evidence="1">
    <location>
        <begin position="97"/>
        <end position="118"/>
    </location>
</feature>
<reference evidence="2" key="2">
    <citation type="submission" date="2022-09" db="EMBL/GenBank/DDBJ databases">
        <authorList>
            <person name="Sun Q."/>
            <person name="Ohkuma M."/>
        </authorList>
    </citation>
    <scope>NUCLEOTIDE SEQUENCE</scope>
    <source>
        <strain evidence="2">JCM 3093</strain>
    </source>
</reference>
<feature type="compositionally biased region" description="Pro residues" evidence="1">
    <location>
        <begin position="1"/>
        <end position="10"/>
    </location>
</feature>
<name>A0AA37BP54_9ACTN</name>
<dbReference type="EMBL" id="BMQD01000039">
    <property type="protein sequence ID" value="GGK97718.1"/>
    <property type="molecule type" value="Genomic_DNA"/>
</dbReference>
<evidence type="ECO:0000313" key="3">
    <source>
        <dbReference type="Proteomes" id="UP000627984"/>
    </source>
</evidence>
<dbReference type="Proteomes" id="UP000627984">
    <property type="component" value="Unassembled WGS sequence"/>
</dbReference>
<gene>
    <name evidence="2" type="ORF">GCM10010126_66410</name>
</gene>
<evidence type="ECO:0000256" key="1">
    <source>
        <dbReference type="SAM" id="MobiDB-lite"/>
    </source>
</evidence>
<protein>
    <submittedName>
        <fullName evidence="2">Uncharacterized protein</fullName>
    </submittedName>
</protein>